<dbReference type="InterPro" id="IPR011008">
    <property type="entry name" value="Dimeric_a/b-barrel"/>
</dbReference>
<dbReference type="Pfam" id="PF01037">
    <property type="entry name" value="AsnC_trans_reg"/>
    <property type="match status" value="1"/>
</dbReference>
<gene>
    <name evidence="2" type="ORF">ACFF45_05990</name>
</gene>
<comment type="caution">
    <text evidence="2">The sequence shown here is derived from an EMBL/GenBank/DDBJ whole genome shotgun (WGS) entry which is preliminary data.</text>
</comment>
<dbReference type="Proteomes" id="UP001589709">
    <property type="component" value="Unassembled WGS sequence"/>
</dbReference>
<dbReference type="PANTHER" id="PTHR30154:SF54">
    <property type="entry name" value="POSSIBLE TRANSCRIPTIONAL REGULATORY PROTEIN (PROBABLY LRP_ASNC-FAMILY)"/>
    <property type="match status" value="1"/>
</dbReference>
<proteinExistence type="predicted"/>
<dbReference type="SUPFAM" id="SSF54909">
    <property type="entry name" value="Dimeric alpha+beta barrel"/>
    <property type="match status" value="1"/>
</dbReference>
<name>A0ABV5MW89_9ACTN</name>
<protein>
    <submittedName>
        <fullName evidence="2">Lrp/AsnC family transcriptional regulator</fullName>
    </submittedName>
</protein>
<sequence>MGVALSTCPARVTRLRHAGVIPGHQLRLTRPSRGAGVQALLSVRVGPHRREPVGPFVERIRGLPESRTVFPLTGPEDYLVQVVVADKADLQRLVLDEYTARGEAARVETGSIFRQWDCGPLPPPSPWAQSG</sequence>
<dbReference type="RefSeq" id="WP_381342858.1">
    <property type="nucleotide sequence ID" value="NZ_JBHMCY010000008.1"/>
</dbReference>
<evidence type="ECO:0000259" key="1">
    <source>
        <dbReference type="Pfam" id="PF01037"/>
    </source>
</evidence>
<evidence type="ECO:0000313" key="2">
    <source>
        <dbReference type="EMBL" id="MFB9462275.1"/>
    </source>
</evidence>
<dbReference type="PANTHER" id="PTHR30154">
    <property type="entry name" value="LEUCINE-RESPONSIVE REGULATORY PROTEIN"/>
    <property type="match status" value="1"/>
</dbReference>
<reference evidence="2 3" key="1">
    <citation type="submission" date="2024-09" db="EMBL/GenBank/DDBJ databases">
        <authorList>
            <person name="Sun Q."/>
            <person name="Mori K."/>
        </authorList>
    </citation>
    <scope>NUCLEOTIDE SEQUENCE [LARGE SCALE GENOMIC DNA]</scope>
    <source>
        <strain evidence="2 3">JCM 6917</strain>
    </source>
</reference>
<dbReference type="InterPro" id="IPR019887">
    <property type="entry name" value="Tscrpt_reg_AsnC/Lrp_C"/>
</dbReference>
<dbReference type="SMART" id="SM00344">
    <property type="entry name" value="HTH_ASNC"/>
    <property type="match status" value="1"/>
</dbReference>
<accession>A0ABV5MW89</accession>
<dbReference type="EMBL" id="JBHMCY010000008">
    <property type="protein sequence ID" value="MFB9462275.1"/>
    <property type="molecule type" value="Genomic_DNA"/>
</dbReference>
<organism evidence="2 3">
    <name type="scientific">Streptomyces cinereospinus</name>
    <dbReference type="NCBI Taxonomy" id="285561"/>
    <lineage>
        <taxon>Bacteria</taxon>
        <taxon>Bacillati</taxon>
        <taxon>Actinomycetota</taxon>
        <taxon>Actinomycetes</taxon>
        <taxon>Kitasatosporales</taxon>
        <taxon>Streptomycetaceae</taxon>
        <taxon>Streptomyces</taxon>
    </lineage>
</organism>
<keyword evidence="3" id="KW-1185">Reference proteome</keyword>
<dbReference type="Gene3D" id="3.30.70.920">
    <property type="match status" value="1"/>
</dbReference>
<feature type="domain" description="Transcription regulator AsnC/Lrp ligand binding" evidence="1">
    <location>
        <begin position="43"/>
        <end position="109"/>
    </location>
</feature>
<evidence type="ECO:0000313" key="3">
    <source>
        <dbReference type="Proteomes" id="UP001589709"/>
    </source>
</evidence>
<dbReference type="InterPro" id="IPR019888">
    <property type="entry name" value="Tscrpt_reg_AsnC-like"/>
</dbReference>